<dbReference type="PANTHER" id="PTHR35011">
    <property type="entry name" value="2,3-DIKETO-L-GULONATE TRAP TRANSPORTER SMALL PERMEASE PROTEIN YIAM"/>
    <property type="match status" value="1"/>
</dbReference>
<reference evidence="11 12" key="1">
    <citation type="submission" date="2018-05" db="EMBL/GenBank/DDBJ databases">
        <title>Acuticoccus sediminis sp. nov., isolated from deep-sea sediment of Indian Ocean.</title>
        <authorList>
            <person name="Liu X."/>
            <person name="Lai Q."/>
            <person name="Du Y."/>
            <person name="Sun F."/>
            <person name="Zhang X."/>
            <person name="Wang S."/>
            <person name="Shao Z."/>
        </authorList>
    </citation>
    <scope>NUCLEOTIDE SEQUENCE [LARGE SCALE GENOMIC DNA]</scope>
    <source>
        <strain evidence="11 12">PTG4-2</strain>
    </source>
</reference>
<evidence type="ECO:0000259" key="10">
    <source>
        <dbReference type="Pfam" id="PF04290"/>
    </source>
</evidence>
<feature type="transmembrane region" description="Helical" evidence="9">
    <location>
        <begin position="93"/>
        <end position="114"/>
    </location>
</feature>
<dbReference type="PANTHER" id="PTHR35011:SF4">
    <property type="entry name" value="SLL1102 PROTEIN"/>
    <property type="match status" value="1"/>
</dbReference>
<dbReference type="GO" id="GO:0005886">
    <property type="term" value="C:plasma membrane"/>
    <property type="evidence" value="ECO:0007669"/>
    <property type="project" value="UniProtKB-SubCell"/>
</dbReference>
<feature type="domain" description="Tripartite ATP-independent periplasmic transporters DctQ component" evidence="10">
    <location>
        <begin position="32"/>
        <end position="161"/>
    </location>
</feature>
<evidence type="ECO:0000256" key="1">
    <source>
        <dbReference type="ARBA" id="ARBA00004429"/>
    </source>
</evidence>
<gene>
    <name evidence="11" type="ORF">DLJ53_24890</name>
</gene>
<dbReference type="EMBL" id="QHHQ01000006">
    <property type="protein sequence ID" value="RAH98873.1"/>
    <property type="molecule type" value="Genomic_DNA"/>
</dbReference>
<comment type="subcellular location">
    <subcellularLocation>
        <location evidence="1 9">Cell inner membrane</location>
        <topology evidence="1 9">Multi-pass membrane protein</topology>
    </subcellularLocation>
</comment>
<comment type="caution">
    <text evidence="11">The sequence shown here is derived from an EMBL/GenBank/DDBJ whole genome shotgun (WGS) entry which is preliminary data.</text>
</comment>
<keyword evidence="2 9" id="KW-0813">Transport</keyword>
<keyword evidence="5 9" id="KW-0812">Transmembrane</keyword>
<evidence type="ECO:0000256" key="2">
    <source>
        <dbReference type="ARBA" id="ARBA00022448"/>
    </source>
</evidence>
<dbReference type="AlphaFoldDB" id="A0A8B2NTF8"/>
<organism evidence="11 12">
    <name type="scientific">Acuticoccus sediminis</name>
    <dbReference type="NCBI Taxonomy" id="2184697"/>
    <lineage>
        <taxon>Bacteria</taxon>
        <taxon>Pseudomonadati</taxon>
        <taxon>Pseudomonadota</taxon>
        <taxon>Alphaproteobacteria</taxon>
        <taxon>Hyphomicrobiales</taxon>
        <taxon>Amorphaceae</taxon>
        <taxon>Acuticoccus</taxon>
    </lineage>
</organism>
<evidence type="ECO:0000256" key="8">
    <source>
        <dbReference type="ARBA" id="ARBA00038436"/>
    </source>
</evidence>
<dbReference type="InterPro" id="IPR007387">
    <property type="entry name" value="TRAP_DctQ"/>
</dbReference>
<evidence type="ECO:0000256" key="5">
    <source>
        <dbReference type="ARBA" id="ARBA00022692"/>
    </source>
</evidence>
<dbReference type="OrthoDB" id="4964541at2"/>
<feature type="transmembrane region" description="Helical" evidence="9">
    <location>
        <begin position="134"/>
        <end position="155"/>
    </location>
</feature>
<accession>A0A8B2NTF8</accession>
<keyword evidence="4 9" id="KW-0997">Cell inner membrane</keyword>
<evidence type="ECO:0000313" key="12">
    <source>
        <dbReference type="Proteomes" id="UP000249590"/>
    </source>
</evidence>
<evidence type="ECO:0000256" key="6">
    <source>
        <dbReference type="ARBA" id="ARBA00022989"/>
    </source>
</evidence>
<evidence type="ECO:0000256" key="9">
    <source>
        <dbReference type="RuleBase" id="RU369079"/>
    </source>
</evidence>
<name>A0A8B2NTF8_9HYPH</name>
<feature type="transmembrane region" description="Helical" evidence="9">
    <location>
        <begin position="50"/>
        <end position="72"/>
    </location>
</feature>
<evidence type="ECO:0000313" key="11">
    <source>
        <dbReference type="EMBL" id="RAH98873.1"/>
    </source>
</evidence>
<sequence>MPQVISAFATAVTNVNWLFYKLASLLMLVIVPVMLYAVVARYGFGAPSSWGLELATLLFGPFFLLGGPYLLHIKGHVNLDLVRHSAPQWLNRAFDIVNFPIIGAFALILLYYAWPFAVQSWELGETSFTTWNPPIWPVKFVIPLSLVLLFLQALVEWLRVLFGDTDALENDANAPEAL</sequence>
<evidence type="ECO:0000256" key="7">
    <source>
        <dbReference type="ARBA" id="ARBA00023136"/>
    </source>
</evidence>
<comment type="function">
    <text evidence="9">Part of the tripartite ATP-independent periplasmic (TRAP) transport system.</text>
</comment>
<feature type="transmembrane region" description="Helical" evidence="9">
    <location>
        <begin position="25"/>
        <end position="44"/>
    </location>
</feature>
<keyword evidence="7 9" id="KW-0472">Membrane</keyword>
<dbReference type="Proteomes" id="UP000249590">
    <property type="component" value="Unassembled WGS sequence"/>
</dbReference>
<proteinExistence type="inferred from homology"/>
<evidence type="ECO:0000256" key="4">
    <source>
        <dbReference type="ARBA" id="ARBA00022519"/>
    </source>
</evidence>
<dbReference type="Pfam" id="PF04290">
    <property type="entry name" value="DctQ"/>
    <property type="match status" value="1"/>
</dbReference>
<protein>
    <recommendedName>
        <fullName evidence="9">TRAP transporter small permease protein</fullName>
    </recommendedName>
</protein>
<keyword evidence="3" id="KW-1003">Cell membrane</keyword>
<dbReference type="GO" id="GO:0022857">
    <property type="term" value="F:transmembrane transporter activity"/>
    <property type="evidence" value="ECO:0007669"/>
    <property type="project" value="UniProtKB-UniRule"/>
</dbReference>
<dbReference type="RefSeq" id="WP_111350311.1">
    <property type="nucleotide sequence ID" value="NZ_JAIWKD010000004.1"/>
</dbReference>
<comment type="subunit">
    <text evidence="9">The complex comprises the extracytoplasmic solute receptor protein and the two transmembrane proteins.</text>
</comment>
<keyword evidence="6 9" id="KW-1133">Transmembrane helix</keyword>
<evidence type="ECO:0000256" key="3">
    <source>
        <dbReference type="ARBA" id="ARBA00022475"/>
    </source>
</evidence>
<dbReference type="InterPro" id="IPR055348">
    <property type="entry name" value="DctQ"/>
</dbReference>
<comment type="similarity">
    <text evidence="8 9">Belongs to the TRAP transporter small permease family.</text>
</comment>
<keyword evidence="12" id="KW-1185">Reference proteome</keyword>